<dbReference type="PANTHER" id="PTHR11814">
    <property type="entry name" value="SULFATE TRANSPORTER"/>
    <property type="match status" value="1"/>
</dbReference>
<dbReference type="SUPFAM" id="SSF52091">
    <property type="entry name" value="SpoIIaa-like"/>
    <property type="match status" value="1"/>
</dbReference>
<keyword evidence="4 5" id="KW-0472">Membrane</keyword>
<dbReference type="CDD" id="cd07042">
    <property type="entry name" value="STAS_SulP_like_sulfate_transporter"/>
    <property type="match status" value="1"/>
</dbReference>
<comment type="caution">
    <text evidence="7">The sequence shown here is derived from an EMBL/GenBank/DDBJ whole genome shotgun (WGS) entry which is preliminary data.</text>
</comment>
<evidence type="ECO:0000259" key="6">
    <source>
        <dbReference type="PROSITE" id="PS50801"/>
    </source>
</evidence>
<proteinExistence type="predicted"/>
<feature type="transmembrane region" description="Helical" evidence="5">
    <location>
        <begin position="53"/>
        <end position="73"/>
    </location>
</feature>
<feature type="transmembrane region" description="Helical" evidence="5">
    <location>
        <begin position="20"/>
        <end position="41"/>
    </location>
</feature>
<dbReference type="NCBIfam" id="TIGR00815">
    <property type="entry name" value="sulP"/>
    <property type="match status" value="1"/>
</dbReference>
<dbReference type="AlphaFoldDB" id="A0A832G1S2"/>
<dbReference type="InterPro" id="IPR036513">
    <property type="entry name" value="STAS_dom_sf"/>
</dbReference>
<reference evidence="7" key="1">
    <citation type="journal article" date="2020" name="mSystems">
        <title>Genome- and Community-Level Interaction Insights into Carbon Utilization and Element Cycling Functions of Hydrothermarchaeota in Hydrothermal Sediment.</title>
        <authorList>
            <person name="Zhou Z."/>
            <person name="Liu Y."/>
            <person name="Xu W."/>
            <person name="Pan J."/>
            <person name="Luo Z.H."/>
            <person name="Li M."/>
        </authorList>
    </citation>
    <scope>NUCLEOTIDE SEQUENCE [LARGE SCALE GENOMIC DNA]</scope>
    <source>
        <strain evidence="7">SpSt-500</strain>
    </source>
</reference>
<keyword evidence="3 5" id="KW-1133">Transmembrane helix</keyword>
<dbReference type="Gene3D" id="3.30.750.24">
    <property type="entry name" value="STAS domain"/>
    <property type="match status" value="1"/>
</dbReference>
<name>A0A832G1S2_9BACT</name>
<evidence type="ECO:0000313" key="7">
    <source>
        <dbReference type="EMBL" id="HGT47003.1"/>
    </source>
</evidence>
<feature type="transmembrane region" description="Helical" evidence="5">
    <location>
        <begin position="343"/>
        <end position="360"/>
    </location>
</feature>
<gene>
    <name evidence="7" type="primary">sulP</name>
    <name evidence="7" type="ORF">ENS56_03105</name>
</gene>
<dbReference type="InterPro" id="IPR001902">
    <property type="entry name" value="SLC26A/SulP_fam"/>
</dbReference>
<dbReference type="PROSITE" id="PS50801">
    <property type="entry name" value="STAS"/>
    <property type="match status" value="1"/>
</dbReference>
<evidence type="ECO:0000256" key="2">
    <source>
        <dbReference type="ARBA" id="ARBA00022692"/>
    </source>
</evidence>
<feature type="transmembrane region" description="Helical" evidence="5">
    <location>
        <begin position="162"/>
        <end position="190"/>
    </location>
</feature>
<feature type="transmembrane region" description="Helical" evidence="5">
    <location>
        <begin position="79"/>
        <end position="109"/>
    </location>
</feature>
<dbReference type="InterPro" id="IPR002645">
    <property type="entry name" value="STAS_dom"/>
</dbReference>
<dbReference type="Pfam" id="PF00916">
    <property type="entry name" value="Sulfate_transp"/>
    <property type="match status" value="1"/>
</dbReference>
<dbReference type="Pfam" id="PF01740">
    <property type="entry name" value="STAS"/>
    <property type="match status" value="1"/>
</dbReference>
<dbReference type="InterPro" id="IPR011547">
    <property type="entry name" value="SLC26A/SulP_dom"/>
</dbReference>
<evidence type="ECO:0000256" key="4">
    <source>
        <dbReference type="ARBA" id="ARBA00023136"/>
    </source>
</evidence>
<accession>A0A832G1S2</accession>
<evidence type="ECO:0000256" key="3">
    <source>
        <dbReference type="ARBA" id="ARBA00022989"/>
    </source>
</evidence>
<evidence type="ECO:0000256" key="5">
    <source>
        <dbReference type="SAM" id="Phobius"/>
    </source>
</evidence>
<protein>
    <submittedName>
        <fullName evidence="7">Sulfate permease</fullName>
    </submittedName>
</protein>
<dbReference type="GO" id="GO:0055085">
    <property type="term" value="P:transmembrane transport"/>
    <property type="evidence" value="ECO:0007669"/>
    <property type="project" value="InterPro"/>
</dbReference>
<feature type="domain" description="STAS" evidence="6">
    <location>
        <begin position="443"/>
        <end position="546"/>
    </location>
</feature>
<organism evidence="7">
    <name type="scientific">Ignavibacterium album</name>
    <dbReference type="NCBI Taxonomy" id="591197"/>
    <lineage>
        <taxon>Bacteria</taxon>
        <taxon>Pseudomonadati</taxon>
        <taxon>Ignavibacteriota</taxon>
        <taxon>Ignavibacteria</taxon>
        <taxon>Ignavibacteriales</taxon>
        <taxon>Ignavibacteriaceae</taxon>
        <taxon>Ignavibacterium</taxon>
    </lineage>
</organism>
<keyword evidence="2 5" id="KW-0812">Transmembrane</keyword>
<feature type="transmembrane region" description="Helical" evidence="5">
    <location>
        <begin position="197"/>
        <end position="214"/>
    </location>
</feature>
<evidence type="ECO:0000256" key="1">
    <source>
        <dbReference type="ARBA" id="ARBA00004141"/>
    </source>
</evidence>
<dbReference type="GO" id="GO:0016020">
    <property type="term" value="C:membrane"/>
    <property type="evidence" value="ECO:0007669"/>
    <property type="project" value="UniProtKB-SubCell"/>
</dbReference>
<feature type="transmembrane region" description="Helical" evidence="5">
    <location>
        <begin position="121"/>
        <end position="142"/>
    </location>
</feature>
<comment type="subcellular location">
    <subcellularLocation>
        <location evidence="1">Membrane</location>
        <topology evidence="1">Multi-pass membrane protein</topology>
    </subcellularLocation>
</comment>
<sequence>MSTFKPKLFTTLKNYNKQQFIADATAGVIVGIVALPLAIAFGIASGVTPEKGIITAIIAGFIISFFGGSRVQIGGPTGAFIIIVYGIIQQYGTTGLAIATIMAGVILIIMGIAKFGSLIKFIPYPVVVGFTSGIALLIFSTQVKDFFGLQITKVPTEFHEKWLAYFQTFSTVNFNVLGISLLALLIMIFWPKVTHRIPGSLIAIILTTIIVQYFNLPVDTIGSRFGEIPSNLPSPAWYEINLSVIKNLIAPATTIAILAAIESLLSAVVADGMIGGKHRSNMELIAQGLANIASSIFGGIPATGAIARTATNIKNGGRTPVAGIIHSITLLLIMLSFGSYAKLIPMATLAAILVIVAYNMSEWHAFKSLLKSPKSDVVVLLTTFFLTVIFDLTIAIEIGMVLSVLLFMKRMAEVSNVSVVTRELEDEEEQSDPNAIDKRQIPEGVEVFEINGPFFFGAATKFKEQLKIIENPPKILIIRMRNVPAIDATGLQILRELYNDSKKNGTHIILSGVHTQPLYAMTQAGIFDLYGEENIHGNIDDALDRAREILGLPKLGRPKDFVPTVKREMKKDL</sequence>
<dbReference type="EMBL" id="DSVI01000004">
    <property type="protein sequence ID" value="HGT47003.1"/>
    <property type="molecule type" value="Genomic_DNA"/>
</dbReference>
<feature type="transmembrane region" description="Helical" evidence="5">
    <location>
        <begin position="380"/>
        <end position="408"/>
    </location>
</feature>
<feature type="transmembrane region" description="Helical" evidence="5">
    <location>
        <begin position="319"/>
        <end position="336"/>
    </location>
</feature>
<feature type="transmembrane region" description="Helical" evidence="5">
    <location>
        <begin position="284"/>
        <end position="307"/>
    </location>
</feature>
<feature type="transmembrane region" description="Helical" evidence="5">
    <location>
        <begin position="248"/>
        <end position="272"/>
    </location>
</feature>